<keyword evidence="2" id="KW-1185">Reference proteome</keyword>
<dbReference type="Proteomes" id="UP000198915">
    <property type="component" value="Unassembled WGS sequence"/>
</dbReference>
<evidence type="ECO:0000313" key="1">
    <source>
        <dbReference type="EMBL" id="SFJ54872.1"/>
    </source>
</evidence>
<evidence type="ECO:0000313" key="2">
    <source>
        <dbReference type="Proteomes" id="UP000198915"/>
    </source>
</evidence>
<sequence>MNEYSLCNRQEAEAPILNFAQKRFYIPKINSLVYHKERCHLIRTFVERLFIVFEFLQYNNILFKFI</sequence>
<accession>A0A1I3SA57</accession>
<gene>
    <name evidence="1" type="ORF">SAMN05518846_10473</name>
</gene>
<dbReference type="STRING" id="1884381.SAMN05518846_10473"/>
<proteinExistence type="predicted"/>
<protein>
    <submittedName>
        <fullName evidence="1">Uncharacterized protein</fullName>
    </submittedName>
</protein>
<organism evidence="1 2">
    <name type="scientific">Brevibacillus centrosporus</name>
    <dbReference type="NCBI Taxonomy" id="54910"/>
    <lineage>
        <taxon>Bacteria</taxon>
        <taxon>Bacillati</taxon>
        <taxon>Bacillota</taxon>
        <taxon>Bacilli</taxon>
        <taxon>Bacillales</taxon>
        <taxon>Paenibacillaceae</taxon>
        <taxon>Brevibacillus</taxon>
    </lineage>
</organism>
<dbReference type="AlphaFoldDB" id="A0A1I3SA57"/>
<dbReference type="EMBL" id="FORT01000004">
    <property type="protein sequence ID" value="SFJ54872.1"/>
    <property type="molecule type" value="Genomic_DNA"/>
</dbReference>
<name>A0A1I3SA57_9BACL</name>
<reference evidence="2" key="1">
    <citation type="submission" date="2016-10" db="EMBL/GenBank/DDBJ databases">
        <authorList>
            <person name="Varghese N."/>
            <person name="Submissions S."/>
        </authorList>
    </citation>
    <scope>NUCLEOTIDE SEQUENCE [LARGE SCALE GENOMIC DNA]</scope>
    <source>
        <strain evidence="2">OK042</strain>
    </source>
</reference>